<keyword evidence="3" id="KW-1185">Reference proteome</keyword>
<organism evidence="2 3">
    <name type="scientific">Saxibacter everestensis</name>
    <dbReference type="NCBI Taxonomy" id="2909229"/>
    <lineage>
        <taxon>Bacteria</taxon>
        <taxon>Bacillati</taxon>
        <taxon>Actinomycetota</taxon>
        <taxon>Actinomycetes</taxon>
        <taxon>Micrococcales</taxon>
        <taxon>Brevibacteriaceae</taxon>
        <taxon>Saxibacter</taxon>
    </lineage>
</organism>
<evidence type="ECO:0000313" key="2">
    <source>
        <dbReference type="EMBL" id="WGW12181.1"/>
    </source>
</evidence>
<dbReference type="Gene3D" id="1.10.10.10">
    <property type="entry name" value="Winged helix-like DNA-binding domain superfamily/Winged helix DNA-binding domain"/>
    <property type="match status" value="1"/>
</dbReference>
<dbReference type="RefSeq" id="WP_349638980.1">
    <property type="nucleotide sequence ID" value="NZ_CP090958.1"/>
</dbReference>
<feature type="domain" description="HTH marR-type" evidence="1">
    <location>
        <begin position="1"/>
        <end position="135"/>
    </location>
</feature>
<dbReference type="InterPro" id="IPR036388">
    <property type="entry name" value="WH-like_DNA-bd_sf"/>
</dbReference>
<dbReference type="PROSITE" id="PS50995">
    <property type="entry name" value="HTH_MARR_2"/>
    <property type="match status" value="1"/>
</dbReference>
<name>A0ABY8QUW0_9MICO</name>
<evidence type="ECO:0000313" key="3">
    <source>
        <dbReference type="Proteomes" id="UP001209083"/>
    </source>
</evidence>
<dbReference type="SUPFAM" id="SSF46785">
    <property type="entry name" value="Winged helix' DNA-binding domain"/>
    <property type="match status" value="1"/>
</dbReference>
<dbReference type="InterPro" id="IPR036390">
    <property type="entry name" value="WH_DNA-bd_sf"/>
</dbReference>
<dbReference type="Pfam" id="PF01047">
    <property type="entry name" value="MarR"/>
    <property type="match status" value="1"/>
</dbReference>
<gene>
    <name evidence="2" type="ORF">LWF01_19210</name>
</gene>
<proteinExistence type="predicted"/>
<sequence length="144" mass="15307">MDLAYELHDLVRTLDKWAERILRPEGLSYNRYVALVIVSEHPGMTGRELAGALGVTEAASSGIVRSLLDAGLFEDLAPSGTGNVRLLGVTKRGTILLGHCSALLGSSLDDNATAIGIDPHGLARTIHALHDEVRTVRSPSQSAE</sequence>
<reference evidence="2 3" key="1">
    <citation type="submission" date="2023-05" db="EMBL/GenBank/DDBJ databases">
        <title>Lithophilousrod everest ZFBP1038 complete genpme.</title>
        <authorList>
            <person name="Tian M."/>
        </authorList>
    </citation>
    <scope>NUCLEOTIDE SEQUENCE [LARGE SCALE GENOMIC DNA]</scope>
    <source>
        <strain evidence="2 3">ZFBP1038</strain>
    </source>
</reference>
<dbReference type="InterPro" id="IPR000835">
    <property type="entry name" value="HTH_MarR-typ"/>
</dbReference>
<protein>
    <submittedName>
        <fullName evidence="2">MarR family transcriptional regulator</fullName>
    </submittedName>
</protein>
<dbReference type="Proteomes" id="UP001209083">
    <property type="component" value="Chromosome"/>
</dbReference>
<dbReference type="EMBL" id="CP090958">
    <property type="protein sequence ID" value="WGW12181.1"/>
    <property type="molecule type" value="Genomic_DNA"/>
</dbReference>
<evidence type="ECO:0000259" key="1">
    <source>
        <dbReference type="PROSITE" id="PS50995"/>
    </source>
</evidence>
<accession>A0ABY8QUW0</accession>